<comment type="caution">
    <text evidence="2">The sequence shown here is derived from an EMBL/GenBank/DDBJ whole genome shotgun (WGS) entry which is preliminary data.</text>
</comment>
<feature type="region of interest" description="Disordered" evidence="1">
    <location>
        <begin position="138"/>
        <end position="220"/>
    </location>
</feature>
<evidence type="ECO:0000313" key="3">
    <source>
        <dbReference type="Proteomes" id="UP001159405"/>
    </source>
</evidence>
<organism evidence="2 3">
    <name type="scientific">Porites lobata</name>
    <dbReference type="NCBI Taxonomy" id="104759"/>
    <lineage>
        <taxon>Eukaryota</taxon>
        <taxon>Metazoa</taxon>
        <taxon>Cnidaria</taxon>
        <taxon>Anthozoa</taxon>
        <taxon>Hexacorallia</taxon>
        <taxon>Scleractinia</taxon>
        <taxon>Fungiina</taxon>
        <taxon>Poritidae</taxon>
        <taxon>Porites</taxon>
    </lineage>
</organism>
<sequence>MADSYVQDELTRLRLKLVEQASQSSYGMGASYYSSPSSSNAGIQQLLQAETLKSEQLLQRVKEERRHHQTRSYNQDDDHSKEMMSMVMSQNMQLQQMMLQQMISSSATNRSHAAENRIDHHSFPTTKPVEIEQIGHREMTPFSNLQRDTKREPAPPVPAVKQSVAVQRKPSPKPLVPRGTASPVRPTERLSEPQKRSHTSVKPQGFIGQVARGNPEHPYPFPGTKRVRKLRHFGYVAWACFILLSLLKKVEQRRLDAMDHLNSLINDAIDKLHRKHYLDLDSPIYATIQDAVSEDSLDLKVKNPGVFQRLSRDAQAALSELSSMIETIVYNVTQIKPPTGLLSATREGVLWELTQVGVLLPQDYLWQVEKDNMTFSERGELVQVTNQVSTILLLGLFISRSLVSTLLLEPTECGLIDSEPSNLAASNLKVLASVLMRIVRDVSLWQKKKTMPLASEVSPELFSDEDMKYIYKKLDDTLIWSRANLKRWAEAYIDSVSRS</sequence>
<evidence type="ECO:0000256" key="1">
    <source>
        <dbReference type="SAM" id="MobiDB-lite"/>
    </source>
</evidence>
<name>A0ABN8NVD6_9CNID</name>
<gene>
    <name evidence="2" type="ORF">PLOB_00030046</name>
</gene>
<feature type="compositionally biased region" description="Basic and acidic residues" evidence="1">
    <location>
        <begin position="186"/>
        <end position="195"/>
    </location>
</feature>
<proteinExistence type="predicted"/>
<dbReference type="Proteomes" id="UP001159405">
    <property type="component" value="Unassembled WGS sequence"/>
</dbReference>
<accession>A0ABN8NVD6</accession>
<reference evidence="2 3" key="1">
    <citation type="submission" date="2022-05" db="EMBL/GenBank/DDBJ databases">
        <authorList>
            <consortium name="Genoscope - CEA"/>
            <person name="William W."/>
        </authorList>
    </citation>
    <scope>NUCLEOTIDE SEQUENCE [LARGE SCALE GENOMIC DNA]</scope>
</reference>
<dbReference type="EMBL" id="CALNXK010000038">
    <property type="protein sequence ID" value="CAH3123526.1"/>
    <property type="molecule type" value="Genomic_DNA"/>
</dbReference>
<keyword evidence="3" id="KW-1185">Reference proteome</keyword>
<evidence type="ECO:0000313" key="2">
    <source>
        <dbReference type="EMBL" id="CAH3123526.1"/>
    </source>
</evidence>
<protein>
    <submittedName>
        <fullName evidence="2">Uncharacterized protein</fullName>
    </submittedName>
</protein>